<dbReference type="PROSITE" id="PS01186">
    <property type="entry name" value="EGF_2"/>
    <property type="match status" value="1"/>
</dbReference>
<comment type="caution">
    <text evidence="14">Lacks conserved residue(s) required for the propagation of feature annotation.</text>
</comment>
<evidence type="ECO:0000256" key="6">
    <source>
        <dbReference type="ARBA" id="ARBA00022782"/>
    </source>
</evidence>
<dbReference type="AlphaFoldDB" id="A0AAD7Y664"/>
<feature type="domain" description="EGF-like" evidence="17">
    <location>
        <begin position="362"/>
        <end position="398"/>
    </location>
</feature>
<dbReference type="GO" id="GO:0005886">
    <property type="term" value="C:plasma membrane"/>
    <property type="evidence" value="ECO:0007669"/>
    <property type="project" value="UniProtKB-SubCell"/>
</dbReference>
<dbReference type="InterPro" id="IPR013032">
    <property type="entry name" value="EGF-like_CS"/>
</dbReference>
<dbReference type="PROSITE" id="PS51120">
    <property type="entry name" value="LDLRB"/>
    <property type="match status" value="1"/>
</dbReference>
<feature type="disulfide bond" evidence="14">
    <location>
        <begin position="388"/>
        <end position="397"/>
    </location>
</feature>
<keyword evidence="9" id="KW-0472">Membrane</keyword>
<keyword evidence="5" id="KW-0677">Repeat</keyword>
<dbReference type="Gene3D" id="2.120.10.30">
    <property type="entry name" value="TolB, C-terminal domain"/>
    <property type="match status" value="1"/>
</dbReference>
<dbReference type="Pfam" id="PF12661">
    <property type="entry name" value="hEGF"/>
    <property type="match status" value="2"/>
</dbReference>
<evidence type="ECO:0000256" key="16">
    <source>
        <dbReference type="SAM" id="SignalP"/>
    </source>
</evidence>
<evidence type="ECO:0000256" key="11">
    <source>
        <dbReference type="ARBA" id="ARBA00023180"/>
    </source>
</evidence>
<evidence type="ECO:0000313" key="19">
    <source>
        <dbReference type="Proteomes" id="UP001231518"/>
    </source>
</evidence>
<dbReference type="GO" id="GO:0042813">
    <property type="term" value="F:Wnt receptor activity"/>
    <property type="evidence" value="ECO:0007669"/>
    <property type="project" value="TreeGrafter"/>
</dbReference>
<dbReference type="InterPro" id="IPR011042">
    <property type="entry name" value="6-blade_b-propeller_TolB-like"/>
</dbReference>
<evidence type="ECO:0000313" key="18">
    <source>
        <dbReference type="EMBL" id="KAJ8703850.1"/>
    </source>
</evidence>
<dbReference type="InterPro" id="IPR000033">
    <property type="entry name" value="LDLR_classB_rpt"/>
</dbReference>
<evidence type="ECO:0000256" key="13">
    <source>
        <dbReference type="ARBA" id="ARBA00040020"/>
    </source>
</evidence>
<dbReference type="PANTHER" id="PTHR46513:SF42">
    <property type="entry name" value="PROTEIN CUEBALL"/>
    <property type="match status" value="1"/>
</dbReference>
<dbReference type="CDD" id="cd00054">
    <property type="entry name" value="EGF_CA"/>
    <property type="match status" value="1"/>
</dbReference>
<dbReference type="InterPro" id="IPR000742">
    <property type="entry name" value="EGF"/>
</dbReference>
<evidence type="ECO:0000256" key="14">
    <source>
        <dbReference type="PROSITE-ProRule" id="PRU00076"/>
    </source>
</evidence>
<keyword evidence="10 14" id="KW-1015">Disulfide bond</keyword>
<dbReference type="PROSITE" id="PS00022">
    <property type="entry name" value="EGF_1"/>
    <property type="match status" value="1"/>
</dbReference>
<dbReference type="PROSITE" id="PS51257">
    <property type="entry name" value="PROKAR_LIPOPROTEIN"/>
    <property type="match status" value="1"/>
</dbReference>
<dbReference type="Gene3D" id="2.10.25.10">
    <property type="entry name" value="Laminin"/>
    <property type="match status" value="2"/>
</dbReference>
<sequence length="440" mass="48685">MHRARVLPLLALLALLVGCVQSQAPGLPWDLMEATDRSLDVYWGRRVRRALALGTQHVDSVALDAARARVLLADRHDHHVTFYSVDLVTGEQHPLLKAPSDGTVVRVAYDPVTQLLLWKDGYSVHAHSLAPASSGAPRPPGARVVARMNDYCRDIALDSCGGYIYWIQDTAMERARLDGSERQVLIDYEVYHRGSLAIDQQTQLLYWTETREVRGDKQGSIKTADFNGENITTLYFIDAFYPHSLAVSRDYIYWRQDDHRQGLWRLPKNNPSASPHAEPTRVSSTPMSPCIYCHRIAANYPIMEQIEGVDSCDPLRRVLESSSEPQCTRSLCRNYCFQGECSVGAEGPECSCKAGYSGTRCQINACHDYCLNGGVCSVSEESGRVCQCAPGYEGDRCAEPAFLLTCARTVSVLKDMLNADVPPAPGTLRGVKSACVSRVV</sequence>
<dbReference type="GO" id="GO:0060070">
    <property type="term" value="P:canonical Wnt signaling pathway"/>
    <property type="evidence" value="ECO:0007669"/>
    <property type="project" value="TreeGrafter"/>
</dbReference>
<keyword evidence="11" id="KW-0325">Glycoprotein</keyword>
<feature type="disulfide bond" evidence="14">
    <location>
        <begin position="366"/>
        <end position="376"/>
    </location>
</feature>
<evidence type="ECO:0000256" key="4">
    <source>
        <dbReference type="ARBA" id="ARBA00022729"/>
    </source>
</evidence>
<feature type="signal peptide" evidence="16">
    <location>
        <begin position="1"/>
        <end position="22"/>
    </location>
</feature>
<evidence type="ECO:0000256" key="1">
    <source>
        <dbReference type="ARBA" id="ARBA00004251"/>
    </source>
</evidence>
<name>A0AAD7Y664_MYTSE</name>
<dbReference type="SMART" id="SM00181">
    <property type="entry name" value="EGF"/>
    <property type="match status" value="2"/>
</dbReference>
<comment type="subcellular location">
    <subcellularLocation>
        <location evidence="1">Cell membrane</location>
        <topology evidence="1">Single-pass type I membrane protein</topology>
    </subcellularLocation>
</comment>
<evidence type="ECO:0000256" key="12">
    <source>
        <dbReference type="ARBA" id="ARBA00038070"/>
    </source>
</evidence>
<keyword evidence="19" id="KW-1185">Reference proteome</keyword>
<dbReference type="InterPro" id="IPR050778">
    <property type="entry name" value="Cueball_EGF_LRP_Nidogen"/>
</dbReference>
<proteinExistence type="inferred from homology"/>
<evidence type="ECO:0000256" key="8">
    <source>
        <dbReference type="ARBA" id="ARBA00022943"/>
    </source>
</evidence>
<evidence type="ECO:0000256" key="5">
    <source>
        <dbReference type="ARBA" id="ARBA00022737"/>
    </source>
</evidence>
<gene>
    <name evidence="18" type="ORF">PYW07_013144</name>
</gene>
<keyword evidence="3 14" id="KW-0245">EGF-like domain</keyword>
<feature type="chain" id="PRO_5041974008" description="Protein cueball" evidence="16">
    <location>
        <begin position="23"/>
        <end position="440"/>
    </location>
</feature>
<evidence type="ECO:0000259" key="17">
    <source>
        <dbReference type="PROSITE" id="PS50026"/>
    </source>
</evidence>
<dbReference type="Proteomes" id="UP001231518">
    <property type="component" value="Chromosome 31"/>
</dbReference>
<organism evidence="18 19">
    <name type="scientific">Mythimna separata</name>
    <name type="common">Oriental armyworm</name>
    <name type="synonym">Pseudaletia separata</name>
    <dbReference type="NCBI Taxonomy" id="271217"/>
    <lineage>
        <taxon>Eukaryota</taxon>
        <taxon>Metazoa</taxon>
        <taxon>Ecdysozoa</taxon>
        <taxon>Arthropoda</taxon>
        <taxon>Hexapoda</taxon>
        <taxon>Insecta</taxon>
        <taxon>Pterygota</taxon>
        <taxon>Neoptera</taxon>
        <taxon>Endopterygota</taxon>
        <taxon>Lepidoptera</taxon>
        <taxon>Glossata</taxon>
        <taxon>Ditrysia</taxon>
        <taxon>Noctuoidea</taxon>
        <taxon>Noctuidae</taxon>
        <taxon>Noctuinae</taxon>
        <taxon>Hadenini</taxon>
        <taxon>Mythimna</taxon>
    </lineage>
</organism>
<dbReference type="SUPFAM" id="SSF63825">
    <property type="entry name" value="YWTD domain"/>
    <property type="match status" value="1"/>
</dbReference>
<dbReference type="GO" id="GO:0017147">
    <property type="term" value="F:Wnt-protein binding"/>
    <property type="evidence" value="ECO:0007669"/>
    <property type="project" value="TreeGrafter"/>
</dbReference>
<keyword evidence="7" id="KW-0744">Spermatogenesis</keyword>
<protein>
    <recommendedName>
        <fullName evidence="13">Protein cueball</fullName>
    </recommendedName>
</protein>
<evidence type="ECO:0000256" key="3">
    <source>
        <dbReference type="ARBA" id="ARBA00022536"/>
    </source>
</evidence>
<keyword evidence="6" id="KW-0221">Differentiation</keyword>
<keyword evidence="8" id="KW-0896">Oogenesis</keyword>
<accession>A0AAD7Y664</accession>
<dbReference type="PROSITE" id="PS50026">
    <property type="entry name" value="EGF_3"/>
    <property type="match status" value="1"/>
</dbReference>
<evidence type="ECO:0000256" key="9">
    <source>
        <dbReference type="ARBA" id="ARBA00023136"/>
    </source>
</evidence>
<keyword evidence="4 16" id="KW-0732">Signal</keyword>
<dbReference type="EMBL" id="JARGEI010000032">
    <property type="protein sequence ID" value="KAJ8703850.1"/>
    <property type="molecule type" value="Genomic_DNA"/>
</dbReference>
<evidence type="ECO:0000256" key="15">
    <source>
        <dbReference type="PROSITE-ProRule" id="PRU00461"/>
    </source>
</evidence>
<comment type="caution">
    <text evidence="18">The sequence shown here is derived from an EMBL/GenBank/DDBJ whole genome shotgun (WGS) entry which is preliminary data.</text>
</comment>
<dbReference type="GO" id="GO:0007283">
    <property type="term" value="P:spermatogenesis"/>
    <property type="evidence" value="ECO:0007669"/>
    <property type="project" value="UniProtKB-KW"/>
</dbReference>
<dbReference type="SUPFAM" id="SSF57196">
    <property type="entry name" value="EGF/Laminin"/>
    <property type="match status" value="1"/>
</dbReference>
<comment type="similarity">
    <text evidence="12">Belongs to the cueball family.</text>
</comment>
<reference evidence="18" key="1">
    <citation type="submission" date="2023-03" db="EMBL/GenBank/DDBJ databases">
        <title>Chromosome-level genomes of two armyworms, Mythimna separata and Mythimna loreyi, provide insights into the biosynthesis and reception of sex pheromones.</title>
        <authorList>
            <person name="Zhao H."/>
        </authorList>
    </citation>
    <scope>NUCLEOTIDE SEQUENCE</scope>
    <source>
        <strain evidence="18">BeijingLab</strain>
        <tissue evidence="18">Pupa</tissue>
    </source>
</reference>
<keyword evidence="2" id="KW-1003">Cell membrane</keyword>
<evidence type="ECO:0000256" key="7">
    <source>
        <dbReference type="ARBA" id="ARBA00022871"/>
    </source>
</evidence>
<evidence type="ECO:0000256" key="2">
    <source>
        <dbReference type="ARBA" id="ARBA00022475"/>
    </source>
</evidence>
<dbReference type="GO" id="GO:0048477">
    <property type="term" value="P:oogenesis"/>
    <property type="evidence" value="ECO:0007669"/>
    <property type="project" value="UniProtKB-KW"/>
</dbReference>
<dbReference type="PANTHER" id="PTHR46513">
    <property type="entry name" value="VITELLOGENIN RECEPTOR-LIKE PROTEIN-RELATED-RELATED"/>
    <property type="match status" value="1"/>
</dbReference>
<feature type="repeat" description="LDL-receptor class B" evidence="15">
    <location>
        <begin position="162"/>
        <end position="202"/>
    </location>
</feature>
<evidence type="ECO:0000256" key="10">
    <source>
        <dbReference type="ARBA" id="ARBA00023157"/>
    </source>
</evidence>
<dbReference type="SMART" id="SM00135">
    <property type="entry name" value="LY"/>
    <property type="match status" value="2"/>
</dbReference>